<dbReference type="PROSITE" id="PS50850">
    <property type="entry name" value="MFS"/>
    <property type="match status" value="1"/>
</dbReference>
<evidence type="ECO:0000256" key="5">
    <source>
        <dbReference type="ARBA" id="ARBA00023136"/>
    </source>
</evidence>
<dbReference type="AlphaFoldDB" id="A0A1R1S4V5"/>
<dbReference type="EMBL" id="ASQP01000546">
    <property type="protein sequence ID" value="OMI33294.1"/>
    <property type="molecule type" value="Genomic_DNA"/>
</dbReference>
<feature type="domain" description="Major facilitator superfamily (MFS) profile" evidence="8">
    <location>
        <begin position="18"/>
        <end position="457"/>
    </location>
</feature>
<evidence type="ECO:0000256" key="7">
    <source>
        <dbReference type="SAM" id="Phobius"/>
    </source>
</evidence>
<dbReference type="InterPro" id="IPR011701">
    <property type="entry name" value="MFS"/>
</dbReference>
<dbReference type="Pfam" id="PF07690">
    <property type="entry name" value="MFS_1"/>
    <property type="match status" value="1"/>
</dbReference>
<feature type="transmembrane region" description="Helical" evidence="7">
    <location>
        <begin position="431"/>
        <end position="450"/>
    </location>
</feature>
<feature type="transmembrane region" description="Helical" evidence="7">
    <location>
        <begin position="15"/>
        <end position="37"/>
    </location>
</feature>
<keyword evidence="4 7" id="KW-1133">Transmembrane helix</keyword>
<dbReference type="Gene3D" id="1.20.1250.20">
    <property type="entry name" value="MFS general substrate transporter like domains"/>
    <property type="match status" value="1"/>
</dbReference>
<feature type="transmembrane region" description="Helical" evidence="7">
    <location>
        <begin position="141"/>
        <end position="160"/>
    </location>
</feature>
<comment type="subcellular location">
    <subcellularLocation>
        <location evidence="1">Cell membrane</location>
        <topology evidence="1">Multi-pass membrane protein</topology>
    </subcellularLocation>
</comment>
<feature type="transmembrane region" description="Helical" evidence="7">
    <location>
        <begin position="49"/>
        <end position="72"/>
    </location>
</feature>
<dbReference type="PANTHER" id="PTHR42718">
    <property type="entry name" value="MAJOR FACILITATOR SUPERFAMILY MULTIDRUG TRANSPORTER MFSC"/>
    <property type="match status" value="1"/>
</dbReference>
<dbReference type="InterPro" id="IPR020846">
    <property type="entry name" value="MFS_dom"/>
</dbReference>
<feature type="transmembrane region" description="Helical" evidence="7">
    <location>
        <begin position="359"/>
        <end position="383"/>
    </location>
</feature>
<dbReference type="GO" id="GO:0046677">
    <property type="term" value="P:response to antibiotic"/>
    <property type="evidence" value="ECO:0007669"/>
    <property type="project" value="UniProtKB-KW"/>
</dbReference>
<dbReference type="GeneID" id="96743148"/>
<protein>
    <submittedName>
        <fullName evidence="9">Major facilitator superfamily permease</fullName>
    </submittedName>
</protein>
<keyword evidence="5 7" id="KW-0472">Membrane</keyword>
<dbReference type="STRING" id="67365.GCA_001704635_05559"/>
<feature type="transmembrane region" description="Helical" evidence="7">
    <location>
        <begin position="212"/>
        <end position="231"/>
    </location>
</feature>
<evidence type="ECO:0000256" key="1">
    <source>
        <dbReference type="ARBA" id="ARBA00004651"/>
    </source>
</evidence>
<dbReference type="Proteomes" id="UP000186168">
    <property type="component" value="Unassembled WGS sequence"/>
</dbReference>
<dbReference type="GO" id="GO:0022857">
    <property type="term" value="F:transmembrane transporter activity"/>
    <property type="evidence" value="ECO:0007669"/>
    <property type="project" value="InterPro"/>
</dbReference>
<organism evidence="9 10">
    <name type="scientific">Streptomyces sparsogenes DSM 40356</name>
    <dbReference type="NCBI Taxonomy" id="1331668"/>
    <lineage>
        <taxon>Bacteria</taxon>
        <taxon>Bacillati</taxon>
        <taxon>Actinomycetota</taxon>
        <taxon>Actinomycetes</taxon>
        <taxon>Kitasatosporales</taxon>
        <taxon>Streptomycetaceae</taxon>
        <taxon>Streptomyces</taxon>
    </lineage>
</organism>
<keyword evidence="10" id="KW-1185">Reference proteome</keyword>
<gene>
    <name evidence="9" type="ORF">SPAR_42164</name>
</gene>
<feature type="transmembrane region" description="Helical" evidence="7">
    <location>
        <begin position="271"/>
        <end position="294"/>
    </location>
</feature>
<comment type="caution">
    <text evidence="9">The sequence shown here is derived from an EMBL/GenBank/DDBJ whole genome shotgun (WGS) entry which is preliminary data.</text>
</comment>
<feature type="transmembrane region" description="Helical" evidence="7">
    <location>
        <begin position="84"/>
        <end position="105"/>
    </location>
</feature>
<dbReference type="RefSeq" id="WP_065960897.1">
    <property type="nucleotide sequence ID" value="NZ_ASQP01000546.1"/>
</dbReference>
<evidence type="ECO:0000313" key="9">
    <source>
        <dbReference type="EMBL" id="OMI33294.1"/>
    </source>
</evidence>
<proteinExistence type="predicted"/>
<dbReference type="PANTHER" id="PTHR42718:SF9">
    <property type="entry name" value="MAJOR FACILITATOR SUPERFAMILY MULTIDRUG TRANSPORTER MFSC"/>
    <property type="match status" value="1"/>
</dbReference>
<evidence type="ECO:0000256" key="2">
    <source>
        <dbReference type="ARBA" id="ARBA00022448"/>
    </source>
</evidence>
<feature type="transmembrane region" description="Helical" evidence="7">
    <location>
        <begin position="111"/>
        <end position="129"/>
    </location>
</feature>
<feature type="transmembrane region" description="Helical" evidence="7">
    <location>
        <begin position="300"/>
        <end position="319"/>
    </location>
</feature>
<sequence>MTEGSKVPGLFSRTYAAATASFAAVMFLTGFAALAVVPTLPTAARELDGVGLFPVVAGCFVTASLLGGVLGGHWADRAGARRPLAAGVVLTVVTLVVSGGSVSVWQLAAGRLLDGLAAGMVAVSVNAAIGQAYPERLRPRALALMSSCWIIPSLAGPPLAGLVSEWWSWRAVFFGLAGLTLLPALALVVVLRGPALAGPEAAPADDHPSRPPLLVAAVVSLGAALGQYGVSGWDVRHLLFAAAGLGLLAVFAPRLLPVGTWRAARGLPATVLLRALSSGTYFTIEALVPLMLIAERRAPAVVIGLAFTAAAVVWAGASWVQGRLENLPRHLLVAVGALVMAVAVGLAVAGTLARGPYLVAASSMPVAAVGMGLLAPSLTVLSLSHSPSGRLGHTSGAMQTSQNLGQVVVLALSFAVLNTCVAGGASATAGYGAAFGLLLAPTLLIALLAVRARGTGGRVVAAAQTGEPSLTGSGSD</sequence>
<feature type="transmembrane region" description="Helical" evidence="7">
    <location>
        <begin position="172"/>
        <end position="191"/>
    </location>
</feature>
<evidence type="ECO:0000256" key="3">
    <source>
        <dbReference type="ARBA" id="ARBA00022692"/>
    </source>
</evidence>
<evidence type="ECO:0000313" key="10">
    <source>
        <dbReference type="Proteomes" id="UP000186168"/>
    </source>
</evidence>
<dbReference type="GO" id="GO:0005886">
    <property type="term" value="C:plasma membrane"/>
    <property type="evidence" value="ECO:0007669"/>
    <property type="project" value="UniProtKB-SubCell"/>
</dbReference>
<keyword evidence="6" id="KW-0046">Antibiotic resistance</keyword>
<evidence type="ECO:0000256" key="4">
    <source>
        <dbReference type="ARBA" id="ARBA00022989"/>
    </source>
</evidence>
<name>A0A1R1S4V5_9ACTN</name>
<evidence type="ECO:0000256" key="6">
    <source>
        <dbReference type="ARBA" id="ARBA00023251"/>
    </source>
</evidence>
<dbReference type="SUPFAM" id="SSF103473">
    <property type="entry name" value="MFS general substrate transporter"/>
    <property type="match status" value="1"/>
</dbReference>
<accession>A0A1R1S4V5</accession>
<feature type="transmembrane region" description="Helical" evidence="7">
    <location>
        <begin position="331"/>
        <end position="353"/>
    </location>
</feature>
<evidence type="ECO:0000259" key="8">
    <source>
        <dbReference type="PROSITE" id="PS50850"/>
    </source>
</evidence>
<keyword evidence="2" id="KW-0813">Transport</keyword>
<keyword evidence="3 7" id="KW-0812">Transmembrane</keyword>
<feature type="transmembrane region" description="Helical" evidence="7">
    <location>
        <begin position="237"/>
        <end position="259"/>
    </location>
</feature>
<dbReference type="InterPro" id="IPR036259">
    <property type="entry name" value="MFS_trans_sf"/>
</dbReference>
<reference evidence="9 10" key="1">
    <citation type="submission" date="2013-05" db="EMBL/GenBank/DDBJ databases">
        <title>Genome sequence of Streptomyces sparsogenes DSM 40356.</title>
        <authorList>
            <person name="Coyne S."/>
            <person name="Seebeck F.P."/>
        </authorList>
    </citation>
    <scope>NUCLEOTIDE SEQUENCE [LARGE SCALE GENOMIC DNA]</scope>
    <source>
        <strain evidence="9 10">DSM 40356</strain>
    </source>
</reference>